<proteinExistence type="predicted"/>
<evidence type="ECO:0000256" key="1">
    <source>
        <dbReference type="SAM" id="MobiDB-lite"/>
    </source>
</evidence>
<sequence>MATAPIDNSSTGSVTNSEQTFDAALESSDTGMTDEQFTQQLVDGAVTVAGQMIIMPRANEILNEAMSDE</sequence>
<name>A0ABS0MLH5_PSELU</name>
<feature type="region of interest" description="Disordered" evidence="1">
    <location>
        <begin position="1"/>
        <end position="34"/>
    </location>
</feature>
<evidence type="ECO:0000313" key="2">
    <source>
        <dbReference type="EMBL" id="MBH3437330.1"/>
    </source>
</evidence>
<comment type="caution">
    <text evidence="2">The sequence shown here is derived from an EMBL/GenBank/DDBJ whole genome shotgun (WGS) entry which is preliminary data.</text>
</comment>
<dbReference type="EMBL" id="JADTXM010000001">
    <property type="protein sequence ID" value="MBH3437330.1"/>
    <property type="molecule type" value="Genomic_DNA"/>
</dbReference>
<protein>
    <submittedName>
        <fullName evidence="2">Uncharacterized protein</fullName>
    </submittedName>
</protein>
<organism evidence="2 3">
    <name type="scientific">Pseudomonas luteola</name>
    <dbReference type="NCBI Taxonomy" id="47886"/>
    <lineage>
        <taxon>Bacteria</taxon>
        <taxon>Pseudomonadati</taxon>
        <taxon>Pseudomonadota</taxon>
        <taxon>Gammaproteobacteria</taxon>
        <taxon>Pseudomonadales</taxon>
        <taxon>Pseudomonadaceae</taxon>
        <taxon>Pseudomonas</taxon>
    </lineage>
</organism>
<feature type="compositionally biased region" description="Polar residues" evidence="1">
    <location>
        <begin position="1"/>
        <end position="20"/>
    </location>
</feature>
<evidence type="ECO:0000313" key="3">
    <source>
        <dbReference type="Proteomes" id="UP000638986"/>
    </source>
</evidence>
<accession>A0ABS0MLH5</accession>
<dbReference type="RefSeq" id="WP_197870408.1">
    <property type="nucleotide sequence ID" value="NZ_JADTXM010000001.1"/>
</dbReference>
<dbReference type="Proteomes" id="UP000638986">
    <property type="component" value="Unassembled WGS sequence"/>
</dbReference>
<reference evidence="2 3" key="1">
    <citation type="submission" date="2020-11" db="EMBL/GenBank/DDBJ databases">
        <title>Enhanced detection system for hospital associated transmission using whole genome sequencing surveillance.</title>
        <authorList>
            <person name="Harrison L.H."/>
            <person name="Van Tyne D."/>
            <person name="Marsh J.W."/>
            <person name="Griffith M.P."/>
            <person name="Snyder D.J."/>
            <person name="Cooper V.S."/>
            <person name="Mustapha M."/>
        </authorList>
    </citation>
    <scope>NUCLEOTIDE SEQUENCE [LARGE SCALE GENOMIC DNA]</scope>
    <source>
        <strain evidence="2 3">PSB00013</strain>
    </source>
</reference>
<gene>
    <name evidence="2" type="ORF">I5Q09_01375</name>
</gene>